<evidence type="ECO:0008006" key="4">
    <source>
        <dbReference type="Google" id="ProtNLM"/>
    </source>
</evidence>
<accession>A0AAV3Y4W1</accession>
<sequence length="112" mass="12500">MTDGALENHEGKSALEAEQLRFADDIDGLARKEEELESLVDSLDNTVTAYGMEISAEKIKLITYNSNGISADIRIGGQNLKQSTSSSIFEHLSQMKDQNQKYCPESHKQQQH</sequence>
<protein>
    <recommendedName>
        <fullName evidence="4">Reverse transcriptase domain-containing protein</fullName>
    </recommendedName>
</protein>
<reference evidence="2 3" key="1">
    <citation type="journal article" date="2021" name="Elife">
        <title>Chloroplast acquisition without the gene transfer in kleptoplastic sea slugs, Plakobranchus ocellatus.</title>
        <authorList>
            <person name="Maeda T."/>
            <person name="Takahashi S."/>
            <person name="Yoshida T."/>
            <person name="Shimamura S."/>
            <person name="Takaki Y."/>
            <person name="Nagai Y."/>
            <person name="Toyoda A."/>
            <person name="Suzuki Y."/>
            <person name="Arimoto A."/>
            <person name="Ishii H."/>
            <person name="Satoh N."/>
            <person name="Nishiyama T."/>
            <person name="Hasebe M."/>
            <person name="Maruyama T."/>
            <person name="Minagawa J."/>
            <person name="Obokata J."/>
            <person name="Shigenobu S."/>
        </authorList>
    </citation>
    <scope>NUCLEOTIDE SEQUENCE [LARGE SCALE GENOMIC DNA]</scope>
</reference>
<dbReference type="AlphaFoldDB" id="A0AAV3Y4W1"/>
<proteinExistence type="predicted"/>
<comment type="caution">
    <text evidence="2">The sequence shown here is derived from an EMBL/GenBank/DDBJ whole genome shotgun (WGS) entry which is preliminary data.</text>
</comment>
<evidence type="ECO:0000256" key="1">
    <source>
        <dbReference type="SAM" id="MobiDB-lite"/>
    </source>
</evidence>
<evidence type="ECO:0000313" key="2">
    <source>
        <dbReference type="EMBL" id="GFN77253.1"/>
    </source>
</evidence>
<dbReference type="EMBL" id="BLXT01000468">
    <property type="protein sequence ID" value="GFN77253.1"/>
    <property type="molecule type" value="Genomic_DNA"/>
</dbReference>
<feature type="region of interest" description="Disordered" evidence="1">
    <location>
        <begin position="90"/>
        <end position="112"/>
    </location>
</feature>
<organism evidence="2 3">
    <name type="scientific">Plakobranchus ocellatus</name>
    <dbReference type="NCBI Taxonomy" id="259542"/>
    <lineage>
        <taxon>Eukaryota</taxon>
        <taxon>Metazoa</taxon>
        <taxon>Spiralia</taxon>
        <taxon>Lophotrochozoa</taxon>
        <taxon>Mollusca</taxon>
        <taxon>Gastropoda</taxon>
        <taxon>Heterobranchia</taxon>
        <taxon>Euthyneura</taxon>
        <taxon>Panpulmonata</taxon>
        <taxon>Sacoglossa</taxon>
        <taxon>Placobranchoidea</taxon>
        <taxon>Plakobranchidae</taxon>
        <taxon>Plakobranchus</taxon>
    </lineage>
</organism>
<gene>
    <name evidence="2" type="ORF">PoB_000375900</name>
</gene>
<name>A0AAV3Y4W1_9GAST</name>
<evidence type="ECO:0000313" key="3">
    <source>
        <dbReference type="Proteomes" id="UP000735302"/>
    </source>
</evidence>
<dbReference type="Proteomes" id="UP000735302">
    <property type="component" value="Unassembled WGS sequence"/>
</dbReference>
<keyword evidence="3" id="KW-1185">Reference proteome</keyword>